<dbReference type="EMBL" id="SEWE01000041">
    <property type="protein sequence ID" value="RYU77850.1"/>
    <property type="molecule type" value="Genomic_DNA"/>
</dbReference>
<organism evidence="1 2">
    <name type="scientific">Hymenobacter persicinus</name>
    <dbReference type="NCBI Taxonomy" id="2025506"/>
    <lineage>
        <taxon>Bacteria</taxon>
        <taxon>Pseudomonadati</taxon>
        <taxon>Bacteroidota</taxon>
        <taxon>Cytophagia</taxon>
        <taxon>Cytophagales</taxon>
        <taxon>Hymenobacteraceae</taxon>
        <taxon>Hymenobacter</taxon>
    </lineage>
</organism>
<dbReference type="AlphaFoldDB" id="A0A4Q5L8A5"/>
<evidence type="ECO:0000313" key="2">
    <source>
        <dbReference type="Proteomes" id="UP000294155"/>
    </source>
</evidence>
<sequence length="139" mass="15910">MQEQPPRTELLTAFPYLNIYLLRGPQPALETEWRGFVGSADFRSALAEALELARKHAVVGWVADDRRLGALRPKDLDWSFRYLHAPLAELGVRRFAQLEAEEPLNRFIIGTKYQQATAALPFELRQFADLDLARRWACG</sequence>
<protein>
    <recommendedName>
        <fullName evidence="3">STAS/SEC14 domain-containing protein</fullName>
    </recommendedName>
</protein>
<name>A0A4Q5L8A5_9BACT</name>
<evidence type="ECO:0000313" key="1">
    <source>
        <dbReference type="EMBL" id="RYU77850.1"/>
    </source>
</evidence>
<dbReference type="Proteomes" id="UP000294155">
    <property type="component" value="Unassembled WGS sequence"/>
</dbReference>
<keyword evidence="2" id="KW-1185">Reference proteome</keyword>
<dbReference type="RefSeq" id="WP_129922258.1">
    <property type="nucleotide sequence ID" value="NZ_SEWE01000041.1"/>
</dbReference>
<proteinExistence type="predicted"/>
<comment type="caution">
    <text evidence="1">The sequence shown here is derived from an EMBL/GenBank/DDBJ whole genome shotgun (WGS) entry which is preliminary data.</text>
</comment>
<reference evidence="1 2" key="1">
    <citation type="submission" date="2019-02" db="EMBL/GenBank/DDBJ databases">
        <title>Bacterial novel species isolated from soil.</title>
        <authorList>
            <person name="Jung H.-Y."/>
        </authorList>
    </citation>
    <scope>NUCLEOTIDE SEQUENCE [LARGE SCALE GENOMIC DNA]</scope>
    <source>
        <strain evidence="1 2">1-3-3-3</strain>
    </source>
</reference>
<accession>A0A4Q5L8A5</accession>
<dbReference type="OrthoDB" id="979415at2"/>
<evidence type="ECO:0008006" key="3">
    <source>
        <dbReference type="Google" id="ProtNLM"/>
    </source>
</evidence>
<gene>
    <name evidence="1" type="ORF">EWM57_16475</name>
</gene>